<reference evidence="7 8" key="1">
    <citation type="submission" date="2023-07" db="EMBL/GenBank/DDBJ databases">
        <title>Sorghum-associated microbial communities from plants grown in Nebraska, USA.</title>
        <authorList>
            <person name="Schachtman D."/>
        </authorList>
    </citation>
    <scope>NUCLEOTIDE SEQUENCE [LARGE SCALE GENOMIC DNA]</scope>
    <source>
        <strain evidence="7 8">DS1730</strain>
    </source>
</reference>
<dbReference type="InterPro" id="IPR000847">
    <property type="entry name" value="LysR_HTH_N"/>
</dbReference>
<evidence type="ECO:0000256" key="1">
    <source>
        <dbReference type="ARBA" id="ARBA00009437"/>
    </source>
</evidence>
<keyword evidence="5" id="KW-0804">Transcription</keyword>
<keyword evidence="8" id="KW-1185">Reference proteome</keyword>
<feature type="domain" description="HTH lysR-type" evidence="6">
    <location>
        <begin position="1"/>
        <end position="60"/>
    </location>
</feature>
<gene>
    <name evidence="7" type="ORF">J2782_004131</name>
</gene>
<dbReference type="SUPFAM" id="SSF53850">
    <property type="entry name" value="Periplasmic binding protein-like II"/>
    <property type="match status" value="1"/>
</dbReference>
<dbReference type="InterPro" id="IPR036388">
    <property type="entry name" value="WH-like_DNA-bd_sf"/>
</dbReference>
<evidence type="ECO:0000313" key="8">
    <source>
        <dbReference type="Proteomes" id="UP001184614"/>
    </source>
</evidence>
<proteinExistence type="inferred from homology"/>
<protein>
    <submittedName>
        <fullName evidence="7">LysR family nitrogen assimilation transcriptional regulator</fullName>
    </submittedName>
</protein>
<keyword evidence="3" id="KW-0238">DNA-binding</keyword>
<dbReference type="InterPro" id="IPR005119">
    <property type="entry name" value="LysR_subst-bd"/>
</dbReference>
<dbReference type="InterPro" id="IPR036390">
    <property type="entry name" value="WH_DNA-bd_sf"/>
</dbReference>
<evidence type="ECO:0000256" key="4">
    <source>
        <dbReference type="ARBA" id="ARBA00023159"/>
    </source>
</evidence>
<dbReference type="PANTHER" id="PTHR30293">
    <property type="entry name" value="TRANSCRIPTIONAL REGULATORY PROTEIN NAC-RELATED"/>
    <property type="match status" value="1"/>
</dbReference>
<name>A0ABU1ME97_9HYPH</name>
<dbReference type="PANTHER" id="PTHR30293:SF0">
    <property type="entry name" value="NITROGEN ASSIMILATION REGULATORY PROTEIN NAC"/>
    <property type="match status" value="1"/>
</dbReference>
<dbReference type="EMBL" id="JAVDQT010000010">
    <property type="protein sequence ID" value="MDR6434380.1"/>
    <property type="molecule type" value="Genomic_DNA"/>
</dbReference>
<comment type="caution">
    <text evidence="7">The sequence shown here is derived from an EMBL/GenBank/DDBJ whole genome shotgun (WGS) entry which is preliminary data.</text>
</comment>
<dbReference type="PRINTS" id="PR00039">
    <property type="entry name" value="HTHLYSR"/>
</dbReference>
<keyword evidence="4" id="KW-0010">Activator</keyword>
<dbReference type="PROSITE" id="PS50931">
    <property type="entry name" value="HTH_LYSR"/>
    <property type="match status" value="1"/>
</dbReference>
<dbReference type="Gene3D" id="3.40.190.290">
    <property type="match status" value="1"/>
</dbReference>
<evidence type="ECO:0000256" key="3">
    <source>
        <dbReference type="ARBA" id="ARBA00023125"/>
    </source>
</evidence>
<dbReference type="Pfam" id="PF00126">
    <property type="entry name" value="HTH_1"/>
    <property type="match status" value="1"/>
</dbReference>
<sequence length="305" mass="33307">MILSVIRMRYFVSIVEHGSLTKASAELGIAQPALSHHIRLLEDELNVKLMTRTARGMVLTEAGETLLVHCQSILHAIQRAEHATREKAFVPSGDVILGLVSSIAPILSAPLIKMCREKFPRLRLILREGDSQTLKNGLETSNYDIVVNLSDVAGVNAPFAFKEGLYALGPRGYFKGRKPSITLQELANLPLIMPSRKHAIRVLMEREAEKAGLNLNVAFEIEGAGSIKSAVREGLGMTVMGWSLTASENGPRSFSSALISSPVLYRKFVILTAQRSQTSNAVVAVQNQLTQLVSDISVNGHWSLD</sequence>
<evidence type="ECO:0000313" key="7">
    <source>
        <dbReference type="EMBL" id="MDR6434380.1"/>
    </source>
</evidence>
<evidence type="ECO:0000259" key="6">
    <source>
        <dbReference type="PROSITE" id="PS50931"/>
    </source>
</evidence>
<dbReference type="SUPFAM" id="SSF46785">
    <property type="entry name" value="Winged helix' DNA-binding domain"/>
    <property type="match status" value="1"/>
</dbReference>
<comment type="similarity">
    <text evidence="1">Belongs to the LysR transcriptional regulatory family.</text>
</comment>
<evidence type="ECO:0000256" key="2">
    <source>
        <dbReference type="ARBA" id="ARBA00023015"/>
    </source>
</evidence>
<organism evidence="7 8">
    <name type="scientific">Brucella pseudogrignonensis</name>
    <dbReference type="NCBI Taxonomy" id="419475"/>
    <lineage>
        <taxon>Bacteria</taxon>
        <taxon>Pseudomonadati</taxon>
        <taxon>Pseudomonadota</taxon>
        <taxon>Alphaproteobacteria</taxon>
        <taxon>Hyphomicrobiales</taxon>
        <taxon>Brucellaceae</taxon>
        <taxon>Brucella/Ochrobactrum group</taxon>
        <taxon>Brucella</taxon>
    </lineage>
</organism>
<dbReference type="RefSeq" id="WP_310015825.1">
    <property type="nucleotide sequence ID" value="NZ_JAVDQT010000010.1"/>
</dbReference>
<evidence type="ECO:0000256" key="5">
    <source>
        <dbReference type="ARBA" id="ARBA00023163"/>
    </source>
</evidence>
<accession>A0ABU1ME97</accession>
<keyword evidence="2" id="KW-0805">Transcription regulation</keyword>
<dbReference type="Proteomes" id="UP001184614">
    <property type="component" value="Unassembled WGS sequence"/>
</dbReference>
<dbReference type="Gene3D" id="1.10.10.10">
    <property type="entry name" value="Winged helix-like DNA-binding domain superfamily/Winged helix DNA-binding domain"/>
    <property type="match status" value="1"/>
</dbReference>
<dbReference type="Pfam" id="PF03466">
    <property type="entry name" value="LysR_substrate"/>
    <property type="match status" value="1"/>
</dbReference>